<dbReference type="EMBL" id="JBJUIK010000006">
    <property type="protein sequence ID" value="KAL3526078.1"/>
    <property type="molecule type" value="Genomic_DNA"/>
</dbReference>
<evidence type="ECO:0000313" key="3">
    <source>
        <dbReference type="Proteomes" id="UP001630127"/>
    </source>
</evidence>
<dbReference type="AlphaFoldDB" id="A0ABD3A3H8"/>
<gene>
    <name evidence="2" type="ORF">ACH5RR_014450</name>
</gene>
<accession>A0ABD3A3H8</accession>
<organism evidence="2 3">
    <name type="scientific">Cinchona calisaya</name>
    <dbReference type="NCBI Taxonomy" id="153742"/>
    <lineage>
        <taxon>Eukaryota</taxon>
        <taxon>Viridiplantae</taxon>
        <taxon>Streptophyta</taxon>
        <taxon>Embryophyta</taxon>
        <taxon>Tracheophyta</taxon>
        <taxon>Spermatophyta</taxon>
        <taxon>Magnoliopsida</taxon>
        <taxon>eudicotyledons</taxon>
        <taxon>Gunneridae</taxon>
        <taxon>Pentapetalae</taxon>
        <taxon>asterids</taxon>
        <taxon>lamiids</taxon>
        <taxon>Gentianales</taxon>
        <taxon>Rubiaceae</taxon>
        <taxon>Cinchonoideae</taxon>
        <taxon>Cinchoneae</taxon>
        <taxon>Cinchona</taxon>
    </lineage>
</organism>
<reference evidence="2 3" key="1">
    <citation type="submission" date="2024-11" db="EMBL/GenBank/DDBJ databases">
        <title>A near-complete genome assembly of Cinchona calisaya.</title>
        <authorList>
            <person name="Lian D.C."/>
            <person name="Zhao X.W."/>
            <person name="Wei L."/>
        </authorList>
    </citation>
    <scope>NUCLEOTIDE SEQUENCE [LARGE SCALE GENOMIC DNA]</scope>
    <source>
        <tissue evidence="2">Nenye</tissue>
    </source>
</reference>
<feature type="compositionally biased region" description="Basic and acidic residues" evidence="1">
    <location>
        <begin position="59"/>
        <end position="74"/>
    </location>
</feature>
<comment type="caution">
    <text evidence="2">The sequence shown here is derived from an EMBL/GenBank/DDBJ whole genome shotgun (WGS) entry which is preliminary data.</text>
</comment>
<feature type="region of interest" description="Disordered" evidence="1">
    <location>
        <begin position="1"/>
        <end position="75"/>
    </location>
</feature>
<proteinExistence type="predicted"/>
<dbReference type="Proteomes" id="UP001630127">
    <property type="component" value="Unassembled WGS sequence"/>
</dbReference>
<protein>
    <submittedName>
        <fullName evidence="2">Uncharacterized protein</fullName>
    </submittedName>
</protein>
<name>A0ABD3A3H8_9GENT</name>
<sequence length="102" mass="11601">MGAVRSESAADTKRGPKRSHAGPIARREMMDPRKEAMPALPTSEEERLRSFLMMGRSGGMEKVEKKQEKRESHARWKARMWGEDIENGRNSVALWSESTGKE</sequence>
<feature type="compositionally biased region" description="Basic and acidic residues" evidence="1">
    <location>
        <begin position="25"/>
        <end position="36"/>
    </location>
</feature>
<keyword evidence="3" id="KW-1185">Reference proteome</keyword>
<evidence type="ECO:0000256" key="1">
    <source>
        <dbReference type="SAM" id="MobiDB-lite"/>
    </source>
</evidence>
<evidence type="ECO:0000313" key="2">
    <source>
        <dbReference type="EMBL" id="KAL3526078.1"/>
    </source>
</evidence>